<dbReference type="RefSeq" id="WP_073288836.1">
    <property type="nucleotide sequence ID" value="NZ_FRAS01000036.1"/>
</dbReference>
<dbReference type="STRING" id="1121959.SAMN02746009_03996"/>
<organism evidence="2 3">
    <name type="scientific">Hymenobacter psychrotolerans DSM 18569</name>
    <dbReference type="NCBI Taxonomy" id="1121959"/>
    <lineage>
        <taxon>Bacteria</taxon>
        <taxon>Pseudomonadati</taxon>
        <taxon>Bacteroidota</taxon>
        <taxon>Cytophagia</taxon>
        <taxon>Cytophagales</taxon>
        <taxon>Hymenobacteraceae</taxon>
        <taxon>Hymenobacter</taxon>
    </lineage>
</organism>
<dbReference type="EMBL" id="FRAS01000036">
    <property type="protein sequence ID" value="SHM13404.1"/>
    <property type="molecule type" value="Genomic_DNA"/>
</dbReference>
<name>A0A1M7GAJ9_9BACT</name>
<dbReference type="OrthoDB" id="667567at2"/>
<dbReference type="Gene3D" id="3.30.530.20">
    <property type="match status" value="1"/>
</dbReference>
<dbReference type="AlphaFoldDB" id="A0A1M7GAJ9"/>
<dbReference type="InterPro" id="IPR045736">
    <property type="entry name" value="START_2"/>
</dbReference>
<gene>
    <name evidence="2" type="ORF">SAMN02746009_03996</name>
</gene>
<evidence type="ECO:0000313" key="2">
    <source>
        <dbReference type="EMBL" id="SHM13404.1"/>
    </source>
</evidence>
<proteinExistence type="predicted"/>
<dbReference type="Proteomes" id="UP000183947">
    <property type="component" value="Unassembled WGS sequence"/>
</dbReference>
<keyword evidence="3" id="KW-1185">Reference proteome</keyword>
<protein>
    <recommendedName>
        <fullName evidence="1">START-like domain-containing protein</fullName>
    </recommendedName>
</protein>
<dbReference type="Pfam" id="PF19569">
    <property type="entry name" value="START_2"/>
    <property type="match status" value="1"/>
</dbReference>
<evidence type="ECO:0000313" key="3">
    <source>
        <dbReference type="Proteomes" id="UP000183947"/>
    </source>
</evidence>
<sequence>MPLSATRLKHRFTVEFPINASPKILYPYLASASGLSQWFCQDVRLDEDHRFNFIWDNQSHFAEMNSHRTNRSVRYVFLDHNKRHTPDANYLDFTLEESQLTQEVYLRVLDYSEETDETELQEMWDSLILKLRELVGG</sequence>
<dbReference type="SUPFAM" id="SSF55961">
    <property type="entry name" value="Bet v1-like"/>
    <property type="match status" value="1"/>
</dbReference>
<reference evidence="3" key="1">
    <citation type="submission" date="2016-11" db="EMBL/GenBank/DDBJ databases">
        <authorList>
            <person name="Varghese N."/>
            <person name="Submissions S."/>
        </authorList>
    </citation>
    <scope>NUCLEOTIDE SEQUENCE [LARGE SCALE GENOMIC DNA]</scope>
    <source>
        <strain evidence="3">DSM 18569</strain>
    </source>
</reference>
<accession>A0A1M7GAJ9</accession>
<evidence type="ECO:0000259" key="1">
    <source>
        <dbReference type="Pfam" id="PF19569"/>
    </source>
</evidence>
<feature type="domain" description="START-like" evidence="1">
    <location>
        <begin position="9"/>
        <end position="136"/>
    </location>
</feature>
<dbReference type="InterPro" id="IPR023393">
    <property type="entry name" value="START-like_dom_sf"/>
</dbReference>